<feature type="signal peptide" evidence="1">
    <location>
        <begin position="1"/>
        <end position="27"/>
    </location>
</feature>
<keyword evidence="4" id="KW-1185">Reference proteome</keyword>
<accession>A0A4R6GHA0</accession>
<name>A0A4R6GHA0_9BURK</name>
<keyword evidence="1" id="KW-0732">Signal</keyword>
<dbReference type="SUPFAM" id="SSF56935">
    <property type="entry name" value="Porins"/>
    <property type="match status" value="1"/>
</dbReference>
<proteinExistence type="predicted"/>
<dbReference type="Proteomes" id="UP000294737">
    <property type="component" value="Unassembled WGS sequence"/>
</dbReference>
<dbReference type="EMBL" id="SNWF01000004">
    <property type="protein sequence ID" value="TDN94349.1"/>
    <property type="molecule type" value="Genomic_DNA"/>
</dbReference>
<evidence type="ECO:0000313" key="3">
    <source>
        <dbReference type="EMBL" id="TDN94349.1"/>
    </source>
</evidence>
<dbReference type="Pfam" id="PF04575">
    <property type="entry name" value="SlipAM"/>
    <property type="match status" value="1"/>
</dbReference>
<gene>
    <name evidence="3" type="ORF">EV677_0892</name>
</gene>
<dbReference type="InterPro" id="IPR007655">
    <property type="entry name" value="Slam_C"/>
</dbReference>
<dbReference type="AlphaFoldDB" id="A0A4R6GHA0"/>
<comment type="caution">
    <text evidence="3">The sequence shown here is derived from an EMBL/GenBank/DDBJ whole genome shotgun (WGS) entry which is preliminary data.</text>
</comment>
<feature type="chain" id="PRO_5020417694" evidence="1">
    <location>
        <begin position="28"/>
        <end position="458"/>
    </location>
</feature>
<organism evidence="3 4">
    <name type="scientific">Herminiimonas fonticola</name>
    <dbReference type="NCBI Taxonomy" id="303380"/>
    <lineage>
        <taxon>Bacteria</taxon>
        <taxon>Pseudomonadati</taxon>
        <taxon>Pseudomonadota</taxon>
        <taxon>Betaproteobacteria</taxon>
        <taxon>Burkholderiales</taxon>
        <taxon>Oxalobacteraceae</taxon>
        <taxon>Herminiimonas</taxon>
    </lineage>
</organism>
<reference evidence="3 4" key="1">
    <citation type="submission" date="2019-03" db="EMBL/GenBank/DDBJ databases">
        <title>Genomic Encyclopedia of Type Strains, Phase IV (KMG-IV): sequencing the most valuable type-strain genomes for metagenomic binning, comparative biology and taxonomic classification.</title>
        <authorList>
            <person name="Goeker M."/>
        </authorList>
    </citation>
    <scope>NUCLEOTIDE SEQUENCE [LARGE SCALE GENOMIC DNA]</scope>
    <source>
        <strain evidence="3 4">DSM 18555</strain>
    </source>
</reference>
<dbReference type="Gene3D" id="1.25.40.10">
    <property type="entry name" value="Tetratricopeptide repeat domain"/>
    <property type="match status" value="1"/>
</dbReference>
<dbReference type="InterPro" id="IPR011990">
    <property type="entry name" value="TPR-like_helical_dom_sf"/>
</dbReference>
<protein>
    <submittedName>
        <fullName evidence="3">Uncharacterized protein DUF560</fullName>
    </submittedName>
</protein>
<dbReference type="SUPFAM" id="SSF48452">
    <property type="entry name" value="TPR-like"/>
    <property type="match status" value="1"/>
</dbReference>
<evidence type="ECO:0000256" key="1">
    <source>
        <dbReference type="SAM" id="SignalP"/>
    </source>
</evidence>
<dbReference type="RefSeq" id="WP_112990972.1">
    <property type="nucleotide sequence ID" value="NZ_PTLZ01000001.1"/>
</dbReference>
<feature type="domain" description="Surface lipoprotein assembly modifier C-terminal" evidence="2">
    <location>
        <begin position="164"/>
        <end position="452"/>
    </location>
</feature>
<sequence length="458" mass="50087">MNNFFRSVAVALPVLFVLPLTHGFAAAATDAASSRSELVVARLMQENGRPDVACALLADTSADSVDADRLYVLARCNASLQRIDAAIANYRRVIVLTPQAPNPRVELAAILVAVDRREEAAQQYKETLPLLPAGQVSTQMSNLIEQLGKDDPAAFARQASGKPWSIEFFAGIVHDNNINGGPVSNIVPAMVGGFPGNFVLDPGAMPRSSWGATGSMTGSYVVPLNEHWSVLFQGVLLGNGYFDTSDYNNEYMSLSAAFIYRDKEWSASIQPNIGFSRQANRMNETTPGVIARFSRKLTQTLSLTGSAGYIDRTVHLDHYRNAGGVLGSIGLVAQVQPNLQVGGDYNWQREHADDNVYSRRLQGPSVFAAYRINPQWTVVGNYSYSNVKYDEGTSGLFVFPAREDTQKTASLTGLWDISQLAGRNMVVRAQYTRIDNPSNIGYSNYTRNIFSMGVQTQF</sequence>
<evidence type="ECO:0000259" key="2">
    <source>
        <dbReference type="Pfam" id="PF04575"/>
    </source>
</evidence>
<evidence type="ECO:0000313" key="4">
    <source>
        <dbReference type="Proteomes" id="UP000294737"/>
    </source>
</evidence>
<dbReference type="OrthoDB" id="8712319at2"/>